<organism evidence="11 12">
    <name type="scientific">Tetrahymena thermophila (strain SB210)</name>
    <dbReference type="NCBI Taxonomy" id="312017"/>
    <lineage>
        <taxon>Eukaryota</taxon>
        <taxon>Sar</taxon>
        <taxon>Alveolata</taxon>
        <taxon>Ciliophora</taxon>
        <taxon>Intramacronucleata</taxon>
        <taxon>Oligohymenophorea</taxon>
        <taxon>Hymenostomatida</taxon>
        <taxon>Tetrahymenina</taxon>
        <taxon>Tetrahymenidae</taxon>
        <taxon>Tetrahymena</taxon>
    </lineage>
</organism>
<comment type="similarity">
    <text evidence="2">Belongs to the EMP24/GP25L family.</text>
</comment>
<gene>
    <name evidence="11" type="ORF">TTHERM_00295790</name>
</gene>
<dbReference type="AlphaFoldDB" id="I7LUF8"/>
<dbReference type="HOGENOM" id="CLU_085568_0_0_1"/>
<comment type="subcellular location">
    <subcellularLocation>
        <location evidence="1">Membrane</location>
        <topology evidence="1">Single-pass type I membrane protein</topology>
    </subcellularLocation>
</comment>
<evidence type="ECO:0000259" key="10">
    <source>
        <dbReference type="SMART" id="SM01190"/>
    </source>
</evidence>
<dbReference type="eggNOG" id="KOG1692">
    <property type="taxonomic scope" value="Eukaryota"/>
</dbReference>
<feature type="compositionally biased region" description="Low complexity" evidence="7">
    <location>
        <begin position="26"/>
        <end position="72"/>
    </location>
</feature>
<protein>
    <submittedName>
        <fullName evidence="11">Emp24/gp25L/p24 family protein</fullName>
    </submittedName>
</protein>
<evidence type="ECO:0000256" key="6">
    <source>
        <dbReference type="ARBA" id="ARBA00023136"/>
    </source>
</evidence>
<dbReference type="OMA" id="FRYFWTH"/>
<name>I7LUF8_TETTS</name>
<dbReference type="KEGG" id="tet:TTHERM_00295790"/>
<dbReference type="InterPro" id="IPR009038">
    <property type="entry name" value="GOLD_dom"/>
</dbReference>
<dbReference type="InParanoid" id="I7LUF8"/>
<dbReference type="SMART" id="SM01190">
    <property type="entry name" value="EMP24_GP25L"/>
    <property type="match status" value="1"/>
</dbReference>
<evidence type="ECO:0000256" key="4">
    <source>
        <dbReference type="ARBA" id="ARBA00022729"/>
    </source>
</evidence>
<keyword evidence="3 8" id="KW-0812">Transmembrane</keyword>
<dbReference type="GeneID" id="7834556"/>
<dbReference type="Proteomes" id="UP000009168">
    <property type="component" value="Unassembled WGS sequence"/>
</dbReference>
<evidence type="ECO:0000313" key="11">
    <source>
        <dbReference type="EMBL" id="EAR92966.1"/>
    </source>
</evidence>
<evidence type="ECO:0000256" key="9">
    <source>
        <dbReference type="SAM" id="SignalP"/>
    </source>
</evidence>
<accession>I7LUF8</accession>
<feature type="signal peptide" evidence="9">
    <location>
        <begin position="1"/>
        <end position="19"/>
    </location>
</feature>
<feature type="domain" description="GOLD" evidence="10">
    <location>
        <begin position="106"/>
        <end position="279"/>
    </location>
</feature>
<proteinExistence type="inferred from homology"/>
<sequence>MNKLLILALIGLLAISALAQDGQQATDSPQATDQTPQDTQQQNVQPKQEAEQQQQNPQPKQAGEEGQQQEQQQEMKNEVVVDDDEDRVAIMEEWEKHMQDFIPDEMLTFEIDSKKEELFMEDITVPTQMRGAFFVSYFSDEKIDFVIRDPNKHKVFHKLNKREGIFNVNATTIGTYEFIFSNIRGKDKKSVTFALDVHNTTETHLSHHDLDPVEKKLEHVASGIKDYLNEQRFSSRRQITQLESIQSAHSRLLIFSVVEIAIVVFATAWQIYYIKKILDNKRIV</sequence>
<dbReference type="PANTHER" id="PTHR22811">
    <property type="entry name" value="TRANSMEMBRANE EMP24 DOMAIN-CONTAINING PROTEIN"/>
    <property type="match status" value="1"/>
</dbReference>
<evidence type="ECO:0000256" key="5">
    <source>
        <dbReference type="ARBA" id="ARBA00022989"/>
    </source>
</evidence>
<reference evidence="12" key="1">
    <citation type="journal article" date="2006" name="PLoS Biol.">
        <title>Macronuclear genome sequence of the ciliate Tetrahymena thermophila, a model eukaryote.</title>
        <authorList>
            <person name="Eisen J.A."/>
            <person name="Coyne R.S."/>
            <person name="Wu M."/>
            <person name="Wu D."/>
            <person name="Thiagarajan M."/>
            <person name="Wortman J.R."/>
            <person name="Badger J.H."/>
            <person name="Ren Q."/>
            <person name="Amedeo P."/>
            <person name="Jones K.M."/>
            <person name="Tallon L.J."/>
            <person name="Delcher A.L."/>
            <person name="Salzberg S.L."/>
            <person name="Silva J.C."/>
            <person name="Haas B.J."/>
            <person name="Majoros W.H."/>
            <person name="Farzad M."/>
            <person name="Carlton J.M."/>
            <person name="Smith R.K. Jr."/>
            <person name="Garg J."/>
            <person name="Pearlman R.E."/>
            <person name="Karrer K.M."/>
            <person name="Sun L."/>
            <person name="Manning G."/>
            <person name="Elde N.C."/>
            <person name="Turkewitz A.P."/>
            <person name="Asai D.J."/>
            <person name="Wilkes D.E."/>
            <person name="Wang Y."/>
            <person name="Cai H."/>
            <person name="Collins K."/>
            <person name="Stewart B.A."/>
            <person name="Lee S.R."/>
            <person name="Wilamowska K."/>
            <person name="Weinberg Z."/>
            <person name="Ruzzo W.L."/>
            <person name="Wloga D."/>
            <person name="Gaertig J."/>
            <person name="Frankel J."/>
            <person name="Tsao C.-C."/>
            <person name="Gorovsky M.A."/>
            <person name="Keeling P.J."/>
            <person name="Waller R.F."/>
            <person name="Patron N.J."/>
            <person name="Cherry J.M."/>
            <person name="Stover N.A."/>
            <person name="Krieger C.J."/>
            <person name="del Toro C."/>
            <person name="Ryder H.F."/>
            <person name="Williamson S.C."/>
            <person name="Barbeau R.A."/>
            <person name="Hamilton E.P."/>
            <person name="Orias E."/>
        </authorList>
    </citation>
    <scope>NUCLEOTIDE SEQUENCE [LARGE SCALE GENOMIC DNA]</scope>
    <source>
        <strain evidence="12">SB210</strain>
    </source>
</reference>
<evidence type="ECO:0000256" key="8">
    <source>
        <dbReference type="SAM" id="Phobius"/>
    </source>
</evidence>
<dbReference type="RefSeq" id="XP_001013211.1">
    <property type="nucleotide sequence ID" value="XM_001013211.3"/>
</dbReference>
<evidence type="ECO:0000256" key="2">
    <source>
        <dbReference type="ARBA" id="ARBA00007104"/>
    </source>
</evidence>
<dbReference type="OrthoDB" id="1929172at2759"/>
<dbReference type="InterPro" id="IPR015720">
    <property type="entry name" value="Emp24-like"/>
</dbReference>
<dbReference type="Pfam" id="PF01105">
    <property type="entry name" value="EMP24_GP25L"/>
    <property type="match status" value="1"/>
</dbReference>
<evidence type="ECO:0000313" key="12">
    <source>
        <dbReference type="Proteomes" id="UP000009168"/>
    </source>
</evidence>
<keyword evidence="6 8" id="KW-0472">Membrane</keyword>
<feature type="chain" id="PRO_5003712038" evidence="9">
    <location>
        <begin position="20"/>
        <end position="284"/>
    </location>
</feature>
<keyword evidence="4 9" id="KW-0732">Signal</keyword>
<evidence type="ECO:0000256" key="7">
    <source>
        <dbReference type="SAM" id="MobiDB-lite"/>
    </source>
</evidence>
<dbReference type="GO" id="GO:0016020">
    <property type="term" value="C:membrane"/>
    <property type="evidence" value="ECO:0007669"/>
    <property type="project" value="UniProtKB-SubCell"/>
</dbReference>
<keyword evidence="5 8" id="KW-1133">Transmembrane helix</keyword>
<feature type="region of interest" description="Disordered" evidence="7">
    <location>
        <begin position="21"/>
        <end position="84"/>
    </location>
</feature>
<keyword evidence="12" id="KW-1185">Reference proteome</keyword>
<evidence type="ECO:0000256" key="1">
    <source>
        <dbReference type="ARBA" id="ARBA00004479"/>
    </source>
</evidence>
<feature type="transmembrane region" description="Helical" evidence="8">
    <location>
        <begin position="252"/>
        <end position="274"/>
    </location>
</feature>
<evidence type="ECO:0000256" key="3">
    <source>
        <dbReference type="ARBA" id="ARBA00022692"/>
    </source>
</evidence>
<dbReference type="EMBL" id="GG662740">
    <property type="protein sequence ID" value="EAR92966.1"/>
    <property type="molecule type" value="Genomic_DNA"/>
</dbReference>
<dbReference type="STRING" id="312017.I7LUF8"/>